<organism evidence="1 2">
    <name type="scientific">Senna tora</name>
    <dbReference type="NCBI Taxonomy" id="362788"/>
    <lineage>
        <taxon>Eukaryota</taxon>
        <taxon>Viridiplantae</taxon>
        <taxon>Streptophyta</taxon>
        <taxon>Embryophyta</taxon>
        <taxon>Tracheophyta</taxon>
        <taxon>Spermatophyta</taxon>
        <taxon>Magnoliopsida</taxon>
        <taxon>eudicotyledons</taxon>
        <taxon>Gunneridae</taxon>
        <taxon>Pentapetalae</taxon>
        <taxon>rosids</taxon>
        <taxon>fabids</taxon>
        <taxon>Fabales</taxon>
        <taxon>Fabaceae</taxon>
        <taxon>Caesalpinioideae</taxon>
        <taxon>Cassia clade</taxon>
        <taxon>Senna</taxon>
    </lineage>
</organism>
<evidence type="ECO:0000313" key="2">
    <source>
        <dbReference type="Proteomes" id="UP000634136"/>
    </source>
</evidence>
<keyword evidence="2" id="KW-1185">Reference proteome</keyword>
<name>A0A834T703_9FABA</name>
<evidence type="ECO:0000313" key="1">
    <source>
        <dbReference type="EMBL" id="KAF7816225.1"/>
    </source>
</evidence>
<dbReference type="AlphaFoldDB" id="A0A834T703"/>
<proteinExistence type="predicted"/>
<gene>
    <name evidence="1" type="ORF">G2W53_030194</name>
</gene>
<reference evidence="1" key="1">
    <citation type="submission" date="2020-09" db="EMBL/GenBank/DDBJ databases">
        <title>Genome-Enabled Discovery of Anthraquinone Biosynthesis in Senna tora.</title>
        <authorList>
            <person name="Kang S.-H."/>
            <person name="Pandey R.P."/>
            <person name="Lee C.-M."/>
            <person name="Sim J.-S."/>
            <person name="Jeong J.-T."/>
            <person name="Choi B.-S."/>
            <person name="Jung M."/>
            <person name="Ginzburg D."/>
            <person name="Zhao K."/>
            <person name="Won S.Y."/>
            <person name="Oh T.-J."/>
            <person name="Yu Y."/>
            <person name="Kim N.-H."/>
            <person name="Lee O.R."/>
            <person name="Lee T.-H."/>
            <person name="Bashyal P."/>
            <person name="Kim T.-S."/>
            <person name="Lee W.-H."/>
            <person name="Kawkins C."/>
            <person name="Kim C.-K."/>
            <person name="Kim J.S."/>
            <person name="Ahn B.O."/>
            <person name="Rhee S.Y."/>
            <person name="Sohng J.K."/>
        </authorList>
    </citation>
    <scope>NUCLEOTIDE SEQUENCE</scope>
    <source>
        <tissue evidence="1">Leaf</tissue>
    </source>
</reference>
<comment type="caution">
    <text evidence="1">The sequence shown here is derived from an EMBL/GenBank/DDBJ whole genome shotgun (WGS) entry which is preliminary data.</text>
</comment>
<dbReference type="Proteomes" id="UP000634136">
    <property type="component" value="Unassembled WGS sequence"/>
</dbReference>
<accession>A0A834T703</accession>
<protein>
    <submittedName>
        <fullName evidence="1">Uncharacterized protein</fullName>
    </submittedName>
</protein>
<sequence length="21" mass="2235">MTLVYKVGGGWPTRLAVGNTN</sequence>
<dbReference type="EMBL" id="JAAIUW010000009">
    <property type="protein sequence ID" value="KAF7816225.1"/>
    <property type="molecule type" value="Genomic_DNA"/>
</dbReference>